<evidence type="ECO:0000256" key="11">
    <source>
        <dbReference type="RuleBase" id="RU361267"/>
    </source>
</evidence>
<dbReference type="CDD" id="cd07989">
    <property type="entry name" value="LPLAT_AGPAT-like"/>
    <property type="match status" value="1"/>
</dbReference>
<evidence type="ECO:0000256" key="6">
    <source>
        <dbReference type="ARBA" id="ARBA00016139"/>
    </source>
</evidence>
<dbReference type="GO" id="GO:0003841">
    <property type="term" value="F:1-acylglycerol-3-phosphate O-acyltransferase activity"/>
    <property type="evidence" value="ECO:0007669"/>
    <property type="project" value="UniProtKB-UniRule"/>
</dbReference>
<evidence type="ECO:0000256" key="1">
    <source>
        <dbReference type="ARBA" id="ARBA00001141"/>
    </source>
</evidence>
<keyword evidence="12" id="KW-1133">Transmembrane helix</keyword>
<dbReference type="eggNOG" id="COG0204">
    <property type="taxonomic scope" value="Bacteria"/>
</dbReference>
<accession>G8QSN1</accession>
<evidence type="ECO:0000256" key="7">
    <source>
        <dbReference type="ARBA" id="ARBA00022516"/>
    </source>
</evidence>
<keyword evidence="15" id="KW-1185">Reference proteome</keyword>
<dbReference type="InterPro" id="IPR004552">
    <property type="entry name" value="AGP_acyltrans"/>
</dbReference>
<dbReference type="SUPFAM" id="SSF69593">
    <property type="entry name" value="Glycerol-3-phosphate (1)-acyltransferase"/>
    <property type="match status" value="1"/>
</dbReference>
<evidence type="ECO:0000256" key="10">
    <source>
        <dbReference type="ARBA" id="ARBA00023315"/>
    </source>
</evidence>
<dbReference type="GO" id="GO:0006654">
    <property type="term" value="P:phosphatidic acid biosynthetic process"/>
    <property type="evidence" value="ECO:0007669"/>
    <property type="project" value="TreeGrafter"/>
</dbReference>
<evidence type="ECO:0000313" key="15">
    <source>
        <dbReference type="Proteomes" id="UP000005632"/>
    </source>
</evidence>
<keyword evidence="11" id="KW-0594">Phospholipid biosynthesis</keyword>
<organism evidence="14 15">
    <name type="scientific">Sphaerochaeta pleomorpha (strain ATCC BAA-1885 / DSM 22778 / Grapes)</name>
    <dbReference type="NCBI Taxonomy" id="158190"/>
    <lineage>
        <taxon>Bacteria</taxon>
        <taxon>Pseudomonadati</taxon>
        <taxon>Spirochaetota</taxon>
        <taxon>Spirochaetia</taxon>
        <taxon>Spirochaetales</taxon>
        <taxon>Sphaerochaetaceae</taxon>
        <taxon>Sphaerochaeta</taxon>
    </lineage>
</organism>
<dbReference type="AlphaFoldDB" id="G8QSN1"/>
<protein>
    <recommendedName>
        <fullName evidence="6 11">1-acyl-sn-glycerol-3-phosphate acyltransferase</fullName>
        <ecNumber evidence="5 11">2.3.1.51</ecNumber>
    </recommendedName>
</protein>
<comment type="domain">
    <text evidence="11">The HXXXXD motif is essential for acyltransferase activity and may constitute the binding site for the phosphate moiety of the glycerol-3-phosphate.</text>
</comment>
<dbReference type="Proteomes" id="UP000005632">
    <property type="component" value="Chromosome"/>
</dbReference>
<sequence length="246" mass="27126">MHYIRMAIAYLFVIPLLILSTIYAFVPAGILKVFKADKSAERWLRICGHGISQFSLFMLGVSVSVDGRENLPSEKNVCFVANHHSMLDIIAFVGPANLWACIIAKAELRKVPIVNFWCMAIGCIFIDRNSPHSAVKAILAGVQKLKQGKPMLIFPEGTRSKTGQIGEMKAGSLKLATRAKAIIVPLTIQGTRDGLETIHGFKRVHARLSIGKPISTANLTPEELETLPQVVYGEISRRHDELLQLS</sequence>
<dbReference type="GO" id="GO:0016020">
    <property type="term" value="C:membrane"/>
    <property type="evidence" value="ECO:0007669"/>
    <property type="project" value="InterPro"/>
</dbReference>
<comment type="catalytic activity">
    <reaction evidence="1 11">
        <text>a 1-acyl-sn-glycero-3-phosphate + an acyl-CoA = a 1,2-diacyl-sn-glycero-3-phosphate + CoA</text>
        <dbReference type="Rhea" id="RHEA:19709"/>
        <dbReference type="ChEBI" id="CHEBI:57287"/>
        <dbReference type="ChEBI" id="CHEBI:57970"/>
        <dbReference type="ChEBI" id="CHEBI:58342"/>
        <dbReference type="ChEBI" id="CHEBI:58608"/>
        <dbReference type="EC" id="2.3.1.51"/>
    </reaction>
</comment>
<dbReference type="EMBL" id="CP003155">
    <property type="protein sequence ID" value="AEV28992.1"/>
    <property type="molecule type" value="Genomic_DNA"/>
</dbReference>
<comment type="similarity">
    <text evidence="4 11">Belongs to the 1-acyl-sn-glycerol-3-phosphate acyltransferase family.</text>
</comment>
<keyword evidence="7 11" id="KW-0444">Lipid biosynthesis</keyword>
<evidence type="ECO:0000313" key="14">
    <source>
        <dbReference type="EMBL" id="AEV28992.1"/>
    </source>
</evidence>
<dbReference type="STRING" id="158190.SpiGrapes_1175"/>
<comment type="pathway">
    <text evidence="3">Lipid metabolism.</text>
</comment>
<evidence type="ECO:0000256" key="9">
    <source>
        <dbReference type="ARBA" id="ARBA00023098"/>
    </source>
</evidence>
<keyword evidence="11" id="KW-1208">Phospholipid metabolism</keyword>
<dbReference type="EC" id="2.3.1.51" evidence="5 11"/>
<comment type="pathway">
    <text evidence="2">Phospholipid metabolism; CDP-diacylglycerol biosynthesis; CDP-diacylglycerol from sn-glycerol 3-phosphate: step 2/3.</text>
</comment>
<dbReference type="OrthoDB" id="9803035at2"/>
<dbReference type="RefSeq" id="WP_014269841.1">
    <property type="nucleotide sequence ID" value="NC_016633.1"/>
</dbReference>
<dbReference type="NCBIfam" id="TIGR00530">
    <property type="entry name" value="AGP_acyltrn"/>
    <property type="match status" value="1"/>
</dbReference>
<dbReference type="InterPro" id="IPR002123">
    <property type="entry name" value="Plipid/glycerol_acylTrfase"/>
</dbReference>
<dbReference type="KEGG" id="sgp:SpiGrapes_1175"/>
<keyword evidence="10 11" id="KW-0012">Acyltransferase</keyword>
<evidence type="ECO:0000256" key="8">
    <source>
        <dbReference type="ARBA" id="ARBA00022679"/>
    </source>
</evidence>
<keyword evidence="12" id="KW-0472">Membrane</keyword>
<feature type="domain" description="Phospholipid/glycerol acyltransferase" evidence="13">
    <location>
        <begin position="77"/>
        <end position="191"/>
    </location>
</feature>
<evidence type="ECO:0000256" key="4">
    <source>
        <dbReference type="ARBA" id="ARBA00008655"/>
    </source>
</evidence>
<evidence type="ECO:0000256" key="5">
    <source>
        <dbReference type="ARBA" id="ARBA00013211"/>
    </source>
</evidence>
<keyword evidence="12" id="KW-0812">Transmembrane</keyword>
<name>G8QSN1_SPHPG</name>
<dbReference type="Pfam" id="PF01553">
    <property type="entry name" value="Acyltransferase"/>
    <property type="match status" value="1"/>
</dbReference>
<proteinExistence type="inferred from homology"/>
<evidence type="ECO:0000259" key="13">
    <source>
        <dbReference type="SMART" id="SM00563"/>
    </source>
</evidence>
<evidence type="ECO:0000256" key="2">
    <source>
        <dbReference type="ARBA" id="ARBA00004728"/>
    </source>
</evidence>
<dbReference type="HOGENOM" id="CLU_027938_6_1_12"/>
<evidence type="ECO:0000256" key="12">
    <source>
        <dbReference type="SAM" id="Phobius"/>
    </source>
</evidence>
<keyword evidence="9 11" id="KW-0443">Lipid metabolism</keyword>
<dbReference type="SMART" id="SM00563">
    <property type="entry name" value="PlsC"/>
    <property type="match status" value="1"/>
</dbReference>
<feature type="transmembrane region" description="Helical" evidence="12">
    <location>
        <begin position="6"/>
        <end position="31"/>
    </location>
</feature>
<reference evidence="14 15" key="1">
    <citation type="submission" date="2011-11" db="EMBL/GenBank/DDBJ databases">
        <title>Complete sequence of Spirochaeta sp. grapes.</title>
        <authorList>
            <consortium name="US DOE Joint Genome Institute"/>
            <person name="Lucas S."/>
            <person name="Han J."/>
            <person name="Lapidus A."/>
            <person name="Cheng J.-F."/>
            <person name="Goodwin L."/>
            <person name="Pitluck S."/>
            <person name="Peters L."/>
            <person name="Ovchinnikova G."/>
            <person name="Munk A.C."/>
            <person name="Detter J.C."/>
            <person name="Han C."/>
            <person name="Tapia R."/>
            <person name="Land M."/>
            <person name="Hauser L."/>
            <person name="Kyrpides N."/>
            <person name="Ivanova N."/>
            <person name="Pagani I."/>
            <person name="Ritalahtilisa K."/>
            <person name="Loeffler F."/>
            <person name="Woyke T."/>
        </authorList>
    </citation>
    <scope>NUCLEOTIDE SEQUENCE [LARGE SCALE GENOMIC DNA]</scope>
    <source>
        <strain evidence="15">ATCC BAA-1885 / DSM 22778 / Grapes</strain>
    </source>
</reference>
<evidence type="ECO:0000256" key="3">
    <source>
        <dbReference type="ARBA" id="ARBA00005189"/>
    </source>
</evidence>
<gene>
    <name evidence="14" type="ordered locus">SpiGrapes_1175</name>
</gene>
<keyword evidence="8 11" id="KW-0808">Transferase</keyword>
<dbReference type="PANTHER" id="PTHR10434:SF64">
    <property type="entry name" value="1-ACYL-SN-GLYCEROL-3-PHOSPHATE ACYLTRANSFERASE-RELATED"/>
    <property type="match status" value="1"/>
</dbReference>
<dbReference type="PANTHER" id="PTHR10434">
    <property type="entry name" value="1-ACYL-SN-GLYCEROL-3-PHOSPHATE ACYLTRANSFERASE"/>
    <property type="match status" value="1"/>
</dbReference>